<dbReference type="InterPro" id="IPR041636">
    <property type="entry name" value="RNase_J_C"/>
</dbReference>
<dbReference type="SUPFAM" id="SSF56281">
    <property type="entry name" value="Metallo-hydrolase/oxidoreductase"/>
    <property type="match status" value="1"/>
</dbReference>
<gene>
    <name evidence="9" type="primary">rnj</name>
    <name evidence="11" type="ORF">GCM10009786_09940</name>
</gene>
<dbReference type="InterPro" id="IPR055132">
    <property type="entry name" value="RNase_J_b_CASP"/>
</dbReference>
<dbReference type="PANTHER" id="PTHR43694">
    <property type="entry name" value="RIBONUCLEASE J"/>
    <property type="match status" value="1"/>
</dbReference>
<evidence type="ECO:0000256" key="6">
    <source>
        <dbReference type="ARBA" id="ARBA00022833"/>
    </source>
</evidence>
<dbReference type="InterPro" id="IPR036866">
    <property type="entry name" value="RibonucZ/Hydroxyglut_hydro"/>
</dbReference>
<dbReference type="InterPro" id="IPR030854">
    <property type="entry name" value="RNase_J_bac"/>
</dbReference>
<keyword evidence="4 9" id="KW-0255">Endonuclease</keyword>
<keyword evidence="1 9" id="KW-0963">Cytoplasm</keyword>
<evidence type="ECO:0000256" key="1">
    <source>
        <dbReference type="ARBA" id="ARBA00022490"/>
    </source>
</evidence>
<feature type="binding site" evidence="9">
    <location>
        <begin position="370"/>
        <end position="374"/>
    </location>
    <ligand>
        <name>substrate</name>
    </ligand>
</feature>
<keyword evidence="3" id="KW-0479">Metal-binding</keyword>
<evidence type="ECO:0000313" key="11">
    <source>
        <dbReference type="EMBL" id="GAA2186981.1"/>
    </source>
</evidence>
<dbReference type="Pfam" id="PF00753">
    <property type="entry name" value="Lactamase_B"/>
    <property type="match status" value="1"/>
</dbReference>
<evidence type="ECO:0000256" key="2">
    <source>
        <dbReference type="ARBA" id="ARBA00022722"/>
    </source>
</evidence>
<keyword evidence="9" id="KW-0698">rRNA processing</keyword>
<dbReference type="CDD" id="cd07714">
    <property type="entry name" value="RNaseJ_MBL-fold"/>
    <property type="match status" value="1"/>
</dbReference>
<keyword evidence="5 9" id="KW-0378">Hydrolase</keyword>
<evidence type="ECO:0000259" key="10">
    <source>
        <dbReference type="SMART" id="SM00849"/>
    </source>
</evidence>
<keyword evidence="2 9" id="KW-0540">Nuclease</keyword>
<organism evidence="11 12">
    <name type="scientific">Leucobacter alluvii</name>
    <dbReference type="NCBI Taxonomy" id="340321"/>
    <lineage>
        <taxon>Bacteria</taxon>
        <taxon>Bacillati</taxon>
        <taxon>Actinomycetota</taxon>
        <taxon>Actinomycetes</taxon>
        <taxon>Micrococcales</taxon>
        <taxon>Microbacteriaceae</taxon>
        <taxon>Leucobacter</taxon>
    </lineage>
</organism>
<evidence type="ECO:0000256" key="9">
    <source>
        <dbReference type="HAMAP-Rule" id="MF_01491"/>
    </source>
</evidence>
<protein>
    <recommendedName>
        <fullName evidence="9">Ribonuclease J</fullName>
        <shortName evidence="9">RNase J</shortName>
        <ecNumber evidence="9">3.1.-.-</ecNumber>
    </recommendedName>
</protein>
<dbReference type="Pfam" id="PF22505">
    <property type="entry name" value="RNase_J_b_CASP"/>
    <property type="match status" value="1"/>
</dbReference>
<evidence type="ECO:0000256" key="7">
    <source>
        <dbReference type="ARBA" id="ARBA00022839"/>
    </source>
</evidence>
<comment type="similarity">
    <text evidence="9">Belongs to the metallo-beta-lactamase superfamily. RNA-metabolizing metallo-beta-lactamase-like family. Bacterial RNase J subfamily.</text>
</comment>
<keyword evidence="7 9" id="KW-0269">Exonuclease</keyword>
<proteinExistence type="inferred from homology"/>
<dbReference type="InterPro" id="IPR011108">
    <property type="entry name" value="RMMBL"/>
</dbReference>
<dbReference type="RefSeq" id="WP_090147838.1">
    <property type="nucleotide sequence ID" value="NZ_BAAAOP010000005.1"/>
</dbReference>
<keyword evidence="8 9" id="KW-0694">RNA-binding</keyword>
<dbReference type="HAMAP" id="MF_01491">
    <property type="entry name" value="RNase_J_bact"/>
    <property type="match status" value="1"/>
</dbReference>
<dbReference type="Gene3D" id="3.10.20.580">
    <property type="match status" value="1"/>
</dbReference>
<dbReference type="InterPro" id="IPR001279">
    <property type="entry name" value="Metallo-B-lactamas"/>
</dbReference>
<name>A0ABN3B3K8_9MICO</name>
<dbReference type="SMART" id="SM00849">
    <property type="entry name" value="Lactamase_B"/>
    <property type="match status" value="1"/>
</dbReference>
<keyword evidence="12" id="KW-1185">Reference proteome</keyword>
<dbReference type="Proteomes" id="UP001501084">
    <property type="component" value="Unassembled WGS sequence"/>
</dbReference>
<dbReference type="PIRSF" id="PIRSF004803">
    <property type="entry name" value="RnjA"/>
    <property type="match status" value="1"/>
</dbReference>
<evidence type="ECO:0000256" key="3">
    <source>
        <dbReference type="ARBA" id="ARBA00022723"/>
    </source>
</evidence>
<comment type="subunit">
    <text evidence="9">Homodimer, may be a subunit of the RNA degradosome.</text>
</comment>
<dbReference type="Gene3D" id="3.60.15.10">
    <property type="entry name" value="Ribonuclease Z/Hydroxyacylglutathione hydrolase-like"/>
    <property type="match status" value="1"/>
</dbReference>
<sequence>MPNPVITPPALEAGTLRITPLGGLGEVGRNMTVYEINGKLLVVDCGVLFPEEHQPGVDLILPDISKIEHRLGDIVAVVLTHGHEDHIGAVPYLLKRRENIPLIGSKLTLAFVEAKLKEHRIRPETRVVAEGDRITTGPFDLEFIAVNHSIPDALAVAIRTDAGLVIGTGDFKMDQLPLDGRITDLRAFARLGEEGVDLFMTDSTNAEVPGFTALEKDIGPVLERVIEKAPGKVVVASFSSHVHRVQQVLDAAQKNGRRVVLLGRSMVRNMKIASDLGYLTVPEGVLVDLKKSGDIPDERIVYMSTGSQGEPMAVLARMVNQEHQVEIGANDTVILASSLIPGNENSVYRIINGLMKLGANVVHKGNAKVHVSGHASAGELMYCYNIVRPKNVMPIHGEYRHLIANAGVAIQTGVPQNRTIIGENGTVVDLVDGVARKVGQLEIDFIYVDGKSVGRVTDEDLRDRRTLAEEGFISVITVVETSLGQIVSGPEVHAKGVAEDDSVFDKIKPQIADALEQAMKDGVTDPHALQQITRRTVGRWVGTKLRRKSMIVPVVVVV</sequence>
<dbReference type="InterPro" id="IPR042173">
    <property type="entry name" value="RNase_J_2"/>
</dbReference>
<comment type="caution">
    <text evidence="11">The sequence shown here is derived from an EMBL/GenBank/DDBJ whole genome shotgun (WGS) entry which is preliminary data.</text>
</comment>
<dbReference type="InterPro" id="IPR004613">
    <property type="entry name" value="RNase_J"/>
</dbReference>
<evidence type="ECO:0000256" key="5">
    <source>
        <dbReference type="ARBA" id="ARBA00022801"/>
    </source>
</evidence>
<dbReference type="NCBIfam" id="TIGR00649">
    <property type="entry name" value="MG423"/>
    <property type="match status" value="1"/>
</dbReference>
<evidence type="ECO:0000256" key="4">
    <source>
        <dbReference type="ARBA" id="ARBA00022759"/>
    </source>
</evidence>
<dbReference type="Pfam" id="PF17770">
    <property type="entry name" value="RNase_J_C"/>
    <property type="match status" value="1"/>
</dbReference>
<dbReference type="Pfam" id="PF07521">
    <property type="entry name" value="RMMBL"/>
    <property type="match status" value="1"/>
</dbReference>
<reference evidence="11 12" key="1">
    <citation type="journal article" date="2019" name="Int. J. Syst. Evol. Microbiol.">
        <title>The Global Catalogue of Microorganisms (GCM) 10K type strain sequencing project: providing services to taxonomists for standard genome sequencing and annotation.</title>
        <authorList>
            <consortium name="The Broad Institute Genomics Platform"/>
            <consortium name="The Broad Institute Genome Sequencing Center for Infectious Disease"/>
            <person name="Wu L."/>
            <person name="Ma J."/>
        </authorList>
    </citation>
    <scope>NUCLEOTIDE SEQUENCE [LARGE SCALE GENOMIC DNA]</scope>
    <source>
        <strain evidence="11 12">JCM 14919</strain>
    </source>
</reference>
<evidence type="ECO:0000313" key="12">
    <source>
        <dbReference type="Proteomes" id="UP001501084"/>
    </source>
</evidence>
<dbReference type="EMBL" id="BAAAOP010000005">
    <property type="protein sequence ID" value="GAA2186981.1"/>
    <property type="molecule type" value="Genomic_DNA"/>
</dbReference>
<dbReference type="Gene3D" id="3.40.50.10710">
    <property type="entry name" value="Metallo-hydrolase/oxidoreductase"/>
    <property type="match status" value="1"/>
</dbReference>
<evidence type="ECO:0000256" key="8">
    <source>
        <dbReference type="ARBA" id="ARBA00022884"/>
    </source>
</evidence>
<keyword evidence="6" id="KW-0862">Zinc</keyword>
<feature type="domain" description="Metallo-beta-lactamase" evidence="10">
    <location>
        <begin position="28"/>
        <end position="222"/>
    </location>
</feature>
<accession>A0ABN3B3K8</accession>
<comment type="subcellular location">
    <subcellularLocation>
        <location evidence="9">Cytoplasm</location>
    </subcellularLocation>
</comment>
<dbReference type="PANTHER" id="PTHR43694:SF1">
    <property type="entry name" value="RIBONUCLEASE J"/>
    <property type="match status" value="1"/>
</dbReference>
<dbReference type="EC" id="3.1.-.-" evidence="9"/>
<comment type="function">
    <text evidence="9">An RNase that has 5'-3' exonuclease and possibly endonuclease activity. Involved in maturation of rRNA and in some organisms also mRNA maturation and/or decay.</text>
</comment>